<sequence>MPSSSRTSISSVIKCLNYDTITLRTIENIDVLWIKGRSIVRAFEVEHTTSIYSGILRMADLMALQPNLDIGAHIVAPPSGAKRCCKKSPVLFSRF</sequence>
<evidence type="ECO:0000313" key="2">
    <source>
        <dbReference type="Proteomes" id="UP001164653"/>
    </source>
</evidence>
<reference evidence="1" key="1">
    <citation type="submission" date="2022-11" db="EMBL/GenBank/DDBJ databases">
        <title>Dyadobacter pollutisoli sp. nov., isolated from plastic dumped soil.</title>
        <authorList>
            <person name="Kim J.M."/>
            <person name="Kim K.R."/>
            <person name="Lee J.K."/>
            <person name="Hao L."/>
            <person name="Jeon C.O."/>
        </authorList>
    </citation>
    <scope>NUCLEOTIDE SEQUENCE</scope>
    <source>
        <strain evidence="1">U1</strain>
    </source>
</reference>
<proteinExistence type="predicted"/>
<accession>A0A9E8SM90</accession>
<dbReference type="Proteomes" id="UP001164653">
    <property type="component" value="Chromosome"/>
</dbReference>
<dbReference type="KEGG" id="dpf:ON006_00900"/>
<keyword evidence="2" id="KW-1185">Reference proteome</keyword>
<protein>
    <submittedName>
        <fullName evidence="1">Uncharacterized protein</fullName>
    </submittedName>
</protein>
<dbReference type="EMBL" id="CP112998">
    <property type="protein sequence ID" value="WAC12526.1"/>
    <property type="molecule type" value="Genomic_DNA"/>
</dbReference>
<evidence type="ECO:0000313" key="1">
    <source>
        <dbReference type="EMBL" id="WAC12526.1"/>
    </source>
</evidence>
<name>A0A9E8SM90_9BACT</name>
<organism evidence="1 2">
    <name type="scientific">Dyadobacter pollutisoli</name>
    <dbReference type="NCBI Taxonomy" id="2910158"/>
    <lineage>
        <taxon>Bacteria</taxon>
        <taxon>Pseudomonadati</taxon>
        <taxon>Bacteroidota</taxon>
        <taxon>Cytophagia</taxon>
        <taxon>Cytophagales</taxon>
        <taxon>Spirosomataceae</taxon>
        <taxon>Dyadobacter</taxon>
    </lineage>
</organism>
<dbReference type="AlphaFoldDB" id="A0A9E8SM90"/>
<dbReference type="RefSeq" id="WP_244823226.1">
    <property type="nucleotide sequence ID" value="NZ_CP112998.1"/>
</dbReference>
<gene>
    <name evidence="1" type="ORF">ON006_00900</name>
</gene>